<dbReference type="Pfam" id="PF13173">
    <property type="entry name" value="AAA_14"/>
    <property type="match status" value="1"/>
</dbReference>
<evidence type="ECO:0000313" key="2">
    <source>
        <dbReference type="EMBL" id="MBC6491527.1"/>
    </source>
</evidence>
<gene>
    <name evidence="2" type="ORF">BC349_10810</name>
</gene>
<organism evidence="2 3">
    <name type="scientific">Flavihumibacter stibioxidans</name>
    <dbReference type="NCBI Taxonomy" id="1834163"/>
    <lineage>
        <taxon>Bacteria</taxon>
        <taxon>Pseudomonadati</taxon>
        <taxon>Bacteroidota</taxon>
        <taxon>Chitinophagia</taxon>
        <taxon>Chitinophagales</taxon>
        <taxon>Chitinophagaceae</taxon>
        <taxon>Flavihumibacter</taxon>
    </lineage>
</organism>
<accession>A0ABR7M994</accession>
<evidence type="ECO:0000313" key="3">
    <source>
        <dbReference type="Proteomes" id="UP000765802"/>
    </source>
</evidence>
<dbReference type="Proteomes" id="UP000765802">
    <property type="component" value="Unassembled WGS sequence"/>
</dbReference>
<dbReference type="InterPro" id="IPR027417">
    <property type="entry name" value="P-loop_NTPase"/>
</dbReference>
<name>A0ABR7M994_9BACT</name>
<dbReference type="EMBL" id="MBUA01000012">
    <property type="protein sequence ID" value="MBC6491527.1"/>
    <property type="molecule type" value="Genomic_DNA"/>
</dbReference>
<reference evidence="2 3" key="1">
    <citation type="submission" date="2016-07" db="EMBL/GenBank/DDBJ databases">
        <title>Genome analysis of Flavihumibacter stibioxidans YS-17.</title>
        <authorList>
            <person name="Shi K."/>
            <person name="Han Y."/>
            <person name="Wang G."/>
        </authorList>
    </citation>
    <scope>NUCLEOTIDE SEQUENCE [LARGE SCALE GENOMIC DNA]</scope>
    <source>
        <strain evidence="2 3">YS-17</strain>
    </source>
</reference>
<dbReference type="PANTHER" id="PTHR33295">
    <property type="entry name" value="ATPASE"/>
    <property type="match status" value="1"/>
</dbReference>
<dbReference type="PANTHER" id="PTHR33295:SF7">
    <property type="entry name" value="ATPASE"/>
    <property type="match status" value="1"/>
</dbReference>
<dbReference type="SMART" id="SM00382">
    <property type="entry name" value="AAA"/>
    <property type="match status" value="1"/>
</dbReference>
<feature type="domain" description="AAA+ ATPase" evidence="1">
    <location>
        <begin position="18"/>
        <end position="137"/>
    </location>
</feature>
<dbReference type="Pfam" id="PF13635">
    <property type="entry name" value="DUF4143"/>
    <property type="match status" value="1"/>
</dbReference>
<sequence>MFQRNVLAELDKWRLSDKRKPLVIRGARQVGKTTLVHRFAERFEQYIYLNLELSADRKPFEQFTTVDQFLEAVFFLKNRSYRNRKNTLLFIDEIQELPEAMNMLRYLYEEAPDLPVIAAGSLLETIFNQKLHFPVGRVDYLVVRPAGFSEFLEALGEVQALEQWNKLPLADFAVERLFQLFHQYAIIGGMPAIVQQYADHRDLTSLKNLYESLIAGYLDDVEKYAGSQSHVQHIRHAIRASYAEAGKRIKFHGFGKSVYGSREMGEALRTLEKAMLLHLVYPNTSAVLPLLPDTRKSPRLQVLDTGLLNYSLGIQKEIIGTADLQDVYGGTMIEHLVGQEMLSTMYGALSGLHFWTRDKAGSSAELDWLYPWEGKLIPVEVKSGATGKLRSLHVFMEDAPHRMAVRFYAGGIQINEAKTMSGKTYFLLNLPYFLAAKLENYLPWFNDQVSGITNA</sequence>
<protein>
    <submittedName>
        <fullName evidence="2">AAA family ATPase</fullName>
    </submittedName>
</protein>
<comment type="caution">
    <text evidence="2">The sequence shown here is derived from an EMBL/GenBank/DDBJ whole genome shotgun (WGS) entry which is preliminary data.</text>
</comment>
<dbReference type="CDD" id="cd00009">
    <property type="entry name" value="AAA"/>
    <property type="match status" value="1"/>
</dbReference>
<keyword evidence="3" id="KW-1185">Reference proteome</keyword>
<proteinExistence type="predicted"/>
<dbReference type="InterPro" id="IPR025420">
    <property type="entry name" value="DUF4143"/>
</dbReference>
<dbReference type="InterPro" id="IPR003593">
    <property type="entry name" value="AAA+_ATPase"/>
</dbReference>
<dbReference type="SUPFAM" id="SSF52540">
    <property type="entry name" value="P-loop containing nucleoside triphosphate hydrolases"/>
    <property type="match status" value="1"/>
</dbReference>
<dbReference type="RefSeq" id="WP_187256806.1">
    <property type="nucleotide sequence ID" value="NZ_JBHULF010000014.1"/>
</dbReference>
<dbReference type="InterPro" id="IPR041682">
    <property type="entry name" value="AAA_14"/>
</dbReference>
<dbReference type="Gene3D" id="3.40.50.300">
    <property type="entry name" value="P-loop containing nucleotide triphosphate hydrolases"/>
    <property type="match status" value="1"/>
</dbReference>
<evidence type="ECO:0000259" key="1">
    <source>
        <dbReference type="SMART" id="SM00382"/>
    </source>
</evidence>